<geneLocation type="plastid" evidence="9"/>
<keyword evidence="8" id="KW-0793">Thylakoid</keyword>
<evidence type="ECO:0000256" key="6">
    <source>
        <dbReference type="ARBA" id="ARBA00023136"/>
    </source>
</evidence>
<evidence type="ECO:0000256" key="5">
    <source>
        <dbReference type="ARBA" id="ARBA00022989"/>
    </source>
</evidence>
<protein>
    <recommendedName>
        <fullName evidence="8">Photosystem II reaction center protein M</fullName>
        <shortName evidence="8">PSII-M</shortName>
    </recommendedName>
</protein>
<keyword evidence="5 8" id="KW-1133">Transmembrane helix</keyword>
<dbReference type="GO" id="GO:0005737">
    <property type="term" value="C:cytoplasm"/>
    <property type="evidence" value="ECO:0007669"/>
    <property type="project" value="UniProtKB-ARBA"/>
</dbReference>
<evidence type="ECO:0000256" key="2">
    <source>
        <dbReference type="ARBA" id="ARBA00022469"/>
    </source>
</evidence>
<keyword evidence="9" id="KW-0934">Plastid</keyword>
<comment type="subunit">
    <text evidence="8">PSII is composed of 1 copy each of membrane proteins PsbA, PsbB, PsbC, PsbD, PsbE, PsbF, PsbH, PsbI, PsbJ, PsbK, PsbL, PsbM, PsbT, PsbX, PsbY, PsbZ, Psb30/Ycf12, at least 3 peripheral proteins of the oxygen-evolving complex and a large number of cofactors. It forms dimeric complexes.</text>
</comment>
<dbReference type="PANTHER" id="PTHR35774">
    <property type="entry name" value="PHOTOSYSTEM II REACTION CENTER PROTEIN M"/>
    <property type="match status" value="1"/>
</dbReference>
<comment type="function">
    <text evidence="8">One of the components of the core complex of photosystem II (PSII). PSII is a light-driven water:plastoquinone oxidoreductase that uses light energy to abstract electrons from H(2)O, generating O(2) and a proton gradient subsequently used for ATP formation. It consists of a core antenna complex that captures photons, and an electron transfer chain that converts photonic excitation into a charge separation. This subunit is found at the monomer-monomer interface.</text>
</comment>
<evidence type="ECO:0000256" key="1">
    <source>
        <dbReference type="ARBA" id="ARBA00004167"/>
    </source>
</evidence>
<evidence type="ECO:0000313" key="9">
    <source>
        <dbReference type="EMBL" id="AXQ02102.1"/>
    </source>
</evidence>
<sequence>MDLERFISMRSNLERAIFERSKDQEIMEVNNLAFIAVALFLAIPTAFLLILYVKTASGSSEST</sequence>
<organism evidence="9">
    <name type="scientific">Pseudotsuga menziesii var. glauca</name>
    <dbReference type="NCBI Taxonomy" id="2304534"/>
    <lineage>
        <taxon>Eukaryota</taxon>
        <taxon>Viridiplantae</taxon>
        <taxon>Streptophyta</taxon>
        <taxon>Embryophyta</taxon>
        <taxon>Tracheophyta</taxon>
        <taxon>Spermatophyta</taxon>
        <taxon>Pinopsida</taxon>
        <taxon>Pinidae</taxon>
        <taxon>Conifers I</taxon>
        <taxon>Pinales</taxon>
        <taxon>Pinaceae</taxon>
        <taxon>Pseudotsuga</taxon>
    </lineage>
</organism>
<dbReference type="GO" id="GO:0009523">
    <property type="term" value="C:photosystem II"/>
    <property type="evidence" value="ECO:0007669"/>
    <property type="project" value="UniProtKB-KW"/>
</dbReference>
<dbReference type="GO" id="GO:0042651">
    <property type="term" value="C:thylakoid membrane"/>
    <property type="evidence" value="ECO:0007669"/>
    <property type="project" value="UniProtKB-UniRule"/>
</dbReference>
<dbReference type="SUPFAM" id="SSF161033">
    <property type="entry name" value="Photosystem II reaction center protein M, PsbM"/>
    <property type="match status" value="1"/>
</dbReference>
<keyword evidence="2 8" id="KW-0674">Reaction center</keyword>
<name>A0A346LZA7_PSEMZ</name>
<comment type="subcellular location">
    <subcellularLocation>
        <location evidence="8">Cellular thylakoid membrane</location>
        <topology evidence="8">Single-pass membrane protein</topology>
    </subcellularLocation>
    <subcellularLocation>
        <location evidence="1">Membrane</location>
        <topology evidence="1">Single-pass membrane protein</topology>
    </subcellularLocation>
</comment>
<evidence type="ECO:0000256" key="8">
    <source>
        <dbReference type="HAMAP-Rule" id="MF_00438"/>
    </source>
</evidence>
<reference evidence="9" key="1">
    <citation type="journal article" date="2018" name="Am. J. Bot.">
        <title>Incorporating fossils into the Pinaceae tree of life.</title>
        <authorList>
            <person name="Gernandt D.S."/>
            <person name="Resendiz Arias C."/>
            <person name="Terrazas T."/>
            <person name="Aguirre Dugua X."/>
            <person name="Willyard A."/>
        </authorList>
    </citation>
    <scope>NUCLEOTIDE SEQUENCE</scope>
</reference>
<dbReference type="GO" id="GO:0019684">
    <property type="term" value="P:photosynthesis, light reaction"/>
    <property type="evidence" value="ECO:0007669"/>
    <property type="project" value="InterPro"/>
</dbReference>
<dbReference type="AlphaFoldDB" id="A0A346LZA7"/>
<keyword evidence="4 8" id="KW-0812">Transmembrane</keyword>
<dbReference type="PANTHER" id="PTHR35774:SF1">
    <property type="entry name" value="PHOTOSYSTEM II REACTION CENTER PROTEIN M"/>
    <property type="match status" value="1"/>
</dbReference>
<dbReference type="EMBL" id="MH612867">
    <property type="protein sequence ID" value="AXQ02102.1"/>
    <property type="molecule type" value="Genomic_DNA"/>
</dbReference>
<dbReference type="Pfam" id="PF05151">
    <property type="entry name" value="PsbM"/>
    <property type="match status" value="1"/>
</dbReference>
<feature type="transmembrane region" description="Helical" evidence="8">
    <location>
        <begin position="32"/>
        <end position="53"/>
    </location>
</feature>
<keyword evidence="7 8" id="KW-0604">Photosystem II</keyword>
<accession>A0A346LZA7</accession>
<comment type="similarity">
    <text evidence="8">Belongs to the PsbM family.</text>
</comment>
<evidence type="ECO:0000256" key="3">
    <source>
        <dbReference type="ARBA" id="ARBA00022531"/>
    </source>
</evidence>
<proteinExistence type="inferred from homology"/>
<evidence type="ECO:0000256" key="7">
    <source>
        <dbReference type="ARBA" id="ARBA00023276"/>
    </source>
</evidence>
<evidence type="ECO:0000256" key="4">
    <source>
        <dbReference type="ARBA" id="ARBA00022692"/>
    </source>
</evidence>
<keyword evidence="3 8" id="KW-0602">Photosynthesis</keyword>
<dbReference type="NCBIfam" id="TIGR03038">
    <property type="entry name" value="PS_II_psbM"/>
    <property type="match status" value="1"/>
</dbReference>
<dbReference type="HAMAP" id="MF_00438">
    <property type="entry name" value="PSII_PsbM"/>
    <property type="match status" value="1"/>
</dbReference>
<keyword evidence="6 8" id="KW-0472">Membrane</keyword>
<dbReference type="InterPro" id="IPR007826">
    <property type="entry name" value="PSII_PsbM"/>
</dbReference>
<gene>
    <name evidence="8 9" type="primary">psbM</name>
</gene>
<dbReference type="InterPro" id="IPR037269">
    <property type="entry name" value="PSII_PsbM_sf"/>
</dbReference>